<evidence type="ECO:0000259" key="6">
    <source>
        <dbReference type="Pfam" id="PF08543"/>
    </source>
</evidence>
<sequence length="294" mass="30952">MSAPLTPGAPRPEILVVSSQVVRGAVGGRVAVFALERLGFKVWFLPTVLLPWHPGQGRGTRHVASDETFTALVEDLLGADTLANIGAVVSGYLGAPSQAHGLARLVDRVKQVNPDAFYLCDPVCGDHNGLYLPEETATAIRDELLPRADVATPNLFELEWMSGLAADTEQMSIAAARSLAPARVLVTSAPALRRNAVSNLLVTAKGAIAAEHGIVPDAPNGTGDLMSALFAAHLLDGLDDESALKRAAGTTFEMVARSVRQGARDLLIASEQASLVGPMAMVSCRRILDLPIRA</sequence>
<evidence type="ECO:0000256" key="2">
    <source>
        <dbReference type="ARBA" id="ARBA00022679"/>
    </source>
</evidence>
<keyword evidence="5" id="KW-0067">ATP-binding</keyword>
<dbReference type="CDD" id="cd01173">
    <property type="entry name" value="pyridoxal_pyridoxamine_kinase"/>
    <property type="match status" value="1"/>
</dbReference>
<dbReference type="RefSeq" id="WP_181759624.1">
    <property type="nucleotide sequence ID" value="NZ_BMCR01000006.1"/>
</dbReference>
<reference evidence="7 8" key="1">
    <citation type="submission" date="2020-07" db="EMBL/GenBank/DDBJ databases">
        <authorList>
            <person name="Li M."/>
        </authorList>
    </citation>
    <scope>NUCLEOTIDE SEQUENCE [LARGE SCALE GENOMIC DNA]</scope>
    <source>
        <strain evidence="7 8">DSM 23284</strain>
    </source>
</reference>
<dbReference type="Pfam" id="PF08543">
    <property type="entry name" value="Phos_pyr_kin"/>
    <property type="match status" value="1"/>
</dbReference>
<keyword evidence="8" id="KW-1185">Reference proteome</keyword>
<evidence type="ECO:0000256" key="5">
    <source>
        <dbReference type="ARBA" id="ARBA00022840"/>
    </source>
</evidence>
<dbReference type="SUPFAM" id="SSF53613">
    <property type="entry name" value="Ribokinase-like"/>
    <property type="match status" value="1"/>
</dbReference>
<dbReference type="GO" id="GO:0005829">
    <property type="term" value="C:cytosol"/>
    <property type="evidence" value="ECO:0007669"/>
    <property type="project" value="TreeGrafter"/>
</dbReference>
<dbReference type="GO" id="GO:0009443">
    <property type="term" value="P:pyridoxal 5'-phosphate salvage"/>
    <property type="evidence" value="ECO:0007669"/>
    <property type="project" value="InterPro"/>
</dbReference>
<gene>
    <name evidence="7" type="primary">pdxY</name>
    <name evidence="7" type="ORF">H1W37_07185</name>
</gene>
<evidence type="ECO:0000256" key="4">
    <source>
        <dbReference type="ARBA" id="ARBA00022777"/>
    </source>
</evidence>
<comment type="caution">
    <text evidence="7">The sequence shown here is derived from an EMBL/GenBank/DDBJ whole genome shotgun (WGS) entry which is preliminary data.</text>
</comment>
<dbReference type="PANTHER" id="PTHR10534">
    <property type="entry name" value="PYRIDOXAL KINASE"/>
    <property type="match status" value="1"/>
</dbReference>
<dbReference type="EMBL" id="JACEON010000005">
    <property type="protein sequence ID" value="MBA4611427.1"/>
    <property type="molecule type" value="Genomic_DNA"/>
</dbReference>
<evidence type="ECO:0000256" key="1">
    <source>
        <dbReference type="ARBA" id="ARBA00012104"/>
    </source>
</evidence>
<evidence type="ECO:0000313" key="7">
    <source>
        <dbReference type="EMBL" id="MBA4611427.1"/>
    </source>
</evidence>
<keyword evidence="4 7" id="KW-0418">Kinase</keyword>
<dbReference type="InterPro" id="IPR029056">
    <property type="entry name" value="Ribokinase-like"/>
</dbReference>
<feature type="domain" description="Pyridoxamine kinase/Phosphomethylpyrimidine kinase" evidence="6">
    <location>
        <begin position="93"/>
        <end position="262"/>
    </location>
</feature>
<dbReference type="NCBIfam" id="TIGR00687">
    <property type="entry name" value="pyridox_kin"/>
    <property type="match status" value="1"/>
</dbReference>
<dbReference type="AlphaFoldDB" id="A0A838XNS3"/>
<dbReference type="Gene3D" id="3.40.1190.20">
    <property type="match status" value="1"/>
</dbReference>
<evidence type="ECO:0000256" key="3">
    <source>
        <dbReference type="ARBA" id="ARBA00022741"/>
    </source>
</evidence>
<dbReference type="PANTHER" id="PTHR10534:SF2">
    <property type="entry name" value="PYRIDOXAL KINASE"/>
    <property type="match status" value="1"/>
</dbReference>
<accession>A0A838XNS3</accession>
<proteinExistence type="predicted"/>
<name>A0A838XNS3_9HYPH</name>
<evidence type="ECO:0000313" key="8">
    <source>
        <dbReference type="Proteomes" id="UP000559404"/>
    </source>
</evidence>
<dbReference type="Proteomes" id="UP000559404">
    <property type="component" value="Unassembled WGS sequence"/>
</dbReference>
<keyword evidence="2 7" id="KW-0808">Transferase</keyword>
<reference evidence="7 8" key="2">
    <citation type="submission" date="2020-08" db="EMBL/GenBank/DDBJ databases">
        <title>Stappia taiwanensis sp. nov., isolated from a coastal thermal spring.</title>
        <authorList>
            <person name="Kampfer P."/>
        </authorList>
    </citation>
    <scope>NUCLEOTIDE SEQUENCE [LARGE SCALE GENOMIC DNA]</scope>
    <source>
        <strain evidence="7 8">DSM 23284</strain>
    </source>
</reference>
<dbReference type="InterPro" id="IPR013749">
    <property type="entry name" value="PM/HMP-P_kinase-1"/>
</dbReference>
<dbReference type="GO" id="GO:0008478">
    <property type="term" value="F:pyridoxal kinase activity"/>
    <property type="evidence" value="ECO:0007669"/>
    <property type="project" value="UniProtKB-EC"/>
</dbReference>
<keyword evidence="3" id="KW-0547">Nucleotide-binding</keyword>
<protein>
    <recommendedName>
        <fullName evidence="1">pyridoxal kinase</fullName>
        <ecNumber evidence="1">2.7.1.35</ecNumber>
    </recommendedName>
</protein>
<dbReference type="InterPro" id="IPR004625">
    <property type="entry name" value="PyrdxlKinase"/>
</dbReference>
<organism evidence="7 8">
    <name type="scientific">Stappia taiwanensis</name>
    <dbReference type="NCBI Taxonomy" id="992267"/>
    <lineage>
        <taxon>Bacteria</taxon>
        <taxon>Pseudomonadati</taxon>
        <taxon>Pseudomonadota</taxon>
        <taxon>Alphaproteobacteria</taxon>
        <taxon>Hyphomicrobiales</taxon>
        <taxon>Stappiaceae</taxon>
        <taxon>Stappia</taxon>
    </lineage>
</organism>
<dbReference type="GO" id="GO:0005524">
    <property type="term" value="F:ATP binding"/>
    <property type="evidence" value="ECO:0007669"/>
    <property type="project" value="UniProtKB-KW"/>
</dbReference>
<dbReference type="EC" id="2.7.1.35" evidence="1"/>